<reference evidence="4" key="1">
    <citation type="journal article" date="2017" name="Genome Biol.">
        <title>Comparative genomics reveals high biological diversity and specific adaptations in the industrially and medically important fungal genus Aspergillus.</title>
        <authorList>
            <person name="de Vries R.P."/>
            <person name="Riley R."/>
            <person name="Wiebenga A."/>
            <person name="Aguilar-Osorio G."/>
            <person name="Amillis S."/>
            <person name="Uchima C.A."/>
            <person name="Anderluh G."/>
            <person name="Asadollahi M."/>
            <person name="Askin M."/>
            <person name="Barry K."/>
            <person name="Battaglia E."/>
            <person name="Bayram O."/>
            <person name="Benocci T."/>
            <person name="Braus-Stromeyer S.A."/>
            <person name="Caldana C."/>
            <person name="Canovas D."/>
            <person name="Cerqueira G.C."/>
            <person name="Chen F."/>
            <person name="Chen W."/>
            <person name="Choi C."/>
            <person name="Clum A."/>
            <person name="Dos Santos R.A."/>
            <person name="Damasio A.R."/>
            <person name="Diallinas G."/>
            <person name="Emri T."/>
            <person name="Fekete E."/>
            <person name="Flipphi M."/>
            <person name="Freyberg S."/>
            <person name="Gallo A."/>
            <person name="Gournas C."/>
            <person name="Habgood R."/>
            <person name="Hainaut M."/>
            <person name="Harispe M.L."/>
            <person name="Henrissat B."/>
            <person name="Hilden K.S."/>
            <person name="Hope R."/>
            <person name="Hossain A."/>
            <person name="Karabika E."/>
            <person name="Karaffa L."/>
            <person name="Karanyi Z."/>
            <person name="Krasevec N."/>
            <person name="Kuo A."/>
            <person name="Kusch H."/>
            <person name="LaButti K."/>
            <person name="Lagendijk E.L."/>
            <person name="Lapidus A."/>
            <person name="Levasseur A."/>
            <person name="Lindquist E."/>
            <person name="Lipzen A."/>
            <person name="Logrieco A.F."/>
            <person name="MacCabe A."/>
            <person name="Maekelae M.R."/>
            <person name="Malavazi I."/>
            <person name="Melin P."/>
            <person name="Meyer V."/>
            <person name="Mielnichuk N."/>
            <person name="Miskei M."/>
            <person name="Molnar A.P."/>
            <person name="Mule G."/>
            <person name="Ngan C.Y."/>
            <person name="Orejas M."/>
            <person name="Orosz E."/>
            <person name="Ouedraogo J.P."/>
            <person name="Overkamp K.M."/>
            <person name="Park H.-S."/>
            <person name="Perrone G."/>
            <person name="Piumi F."/>
            <person name="Punt P.J."/>
            <person name="Ram A.F."/>
            <person name="Ramon A."/>
            <person name="Rauscher S."/>
            <person name="Record E."/>
            <person name="Riano-Pachon D.M."/>
            <person name="Robert V."/>
            <person name="Roehrig J."/>
            <person name="Ruller R."/>
            <person name="Salamov A."/>
            <person name="Salih N.S."/>
            <person name="Samson R.A."/>
            <person name="Sandor E."/>
            <person name="Sanguinetti M."/>
            <person name="Schuetze T."/>
            <person name="Sepcic K."/>
            <person name="Shelest E."/>
            <person name="Sherlock G."/>
            <person name="Sophianopoulou V."/>
            <person name="Squina F.M."/>
            <person name="Sun H."/>
            <person name="Susca A."/>
            <person name="Todd R.B."/>
            <person name="Tsang A."/>
            <person name="Unkles S.E."/>
            <person name="van de Wiele N."/>
            <person name="van Rossen-Uffink D."/>
            <person name="Oliveira J.V."/>
            <person name="Vesth T.C."/>
            <person name="Visser J."/>
            <person name="Yu J.-H."/>
            <person name="Zhou M."/>
            <person name="Andersen M.R."/>
            <person name="Archer D.B."/>
            <person name="Baker S.E."/>
            <person name="Benoit I."/>
            <person name="Brakhage A.A."/>
            <person name="Braus G.H."/>
            <person name="Fischer R."/>
            <person name="Frisvad J.C."/>
            <person name="Goldman G.H."/>
            <person name="Houbraken J."/>
            <person name="Oakley B."/>
            <person name="Pocsi I."/>
            <person name="Scazzocchio C."/>
            <person name="Seiboth B."/>
            <person name="vanKuyk P.A."/>
            <person name="Wortman J."/>
            <person name="Dyer P.S."/>
            <person name="Grigoriev I.V."/>
        </authorList>
    </citation>
    <scope>NUCLEOTIDE SEQUENCE [LARGE SCALE GENOMIC DNA]</scope>
    <source>
        <strain evidence="4">CBS 593.65</strain>
    </source>
</reference>
<name>A0A1L9SY32_9EURO</name>
<dbReference type="Proteomes" id="UP000184356">
    <property type="component" value="Unassembled WGS sequence"/>
</dbReference>
<feature type="transmembrane region" description="Helical" evidence="2">
    <location>
        <begin position="432"/>
        <end position="456"/>
    </location>
</feature>
<feature type="compositionally biased region" description="Polar residues" evidence="1">
    <location>
        <begin position="78"/>
        <end position="107"/>
    </location>
</feature>
<dbReference type="RefSeq" id="XP_040695749.1">
    <property type="nucleotide sequence ID" value="XM_040848550.1"/>
</dbReference>
<evidence type="ECO:0000313" key="4">
    <source>
        <dbReference type="Proteomes" id="UP000184356"/>
    </source>
</evidence>
<dbReference type="AlphaFoldDB" id="A0A1L9SY32"/>
<accession>A0A1L9SY32</accession>
<evidence type="ECO:0000313" key="3">
    <source>
        <dbReference type="EMBL" id="OJJ51943.1"/>
    </source>
</evidence>
<organism evidence="3 4">
    <name type="scientific">Aspergillus sydowii CBS 593.65</name>
    <dbReference type="NCBI Taxonomy" id="1036612"/>
    <lineage>
        <taxon>Eukaryota</taxon>
        <taxon>Fungi</taxon>
        <taxon>Dikarya</taxon>
        <taxon>Ascomycota</taxon>
        <taxon>Pezizomycotina</taxon>
        <taxon>Eurotiomycetes</taxon>
        <taxon>Eurotiomycetidae</taxon>
        <taxon>Eurotiales</taxon>
        <taxon>Aspergillaceae</taxon>
        <taxon>Aspergillus</taxon>
        <taxon>Aspergillus subgen. Nidulantes</taxon>
    </lineage>
</organism>
<evidence type="ECO:0000256" key="2">
    <source>
        <dbReference type="SAM" id="Phobius"/>
    </source>
</evidence>
<dbReference type="VEuPathDB" id="FungiDB:ASPSYDRAFT_52769"/>
<keyword evidence="2" id="KW-1133">Transmembrane helix</keyword>
<keyword evidence="4" id="KW-1185">Reference proteome</keyword>
<keyword evidence="2" id="KW-0812">Transmembrane</keyword>
<feature type="region of interest" description="Disordered" evidence="1">
    <location>
        <begin position="356"/>
        <end position="412"/>
    </location>
</feature>
<proteinExistence type="predicted"/>
<dbReference type="GeneID" id="63764623"/>
<dbReference type="OrthoDB" id="4503802at2759"/>
<gene>
    <name evidence="3" type="ORF">ASPSYDRAFT_52769</name>
</gene>
<feature type="compositionally biased region" description="Low complexity" evidence="1">
    <location>
        <begin position="400"/>
        <end position="412"/>
    </location>
</feature>
<feature type="region of interest" description="Disordered" evidence="1">
    <location>
        <begin position="1"/>
        <end position="137"/>
    </location>
</feature>
<evidence type="ECO:0000256" key="1">
    <source>
        <dbReference type="SAM" id="MobiDB-lite"/>
    </source>
</evidence>
<protein>
    <submittedName>
        <fullName evidence="3">Uncharacterized protein</fullName>
    </submittedName>
</protein>
<keyword evidence="2" id="KW-0472">Membrane</keyword>
<feature type="compositionally biased region" description="Polar residues" evidence="1">
    <location>
        <begin position="1"/>
        <end position="55"/>
    </location>
</feature>
<sequence length="501" mass="53101">MDSIESSSSPFPAQSTESSASLQRNSMETITTEAEQHNPSLSNTMNIQSGGSPDTRTNKPLIPTPDQAPRSSDRSAADTLSVTFQSDPSRSKAFTSDGRNSPTTTPSPGLLNLPSDLLPIVSETGPPTIDSEAPPIPSVLTAADDMLSETDMDTVSPLDWMMAPESGRSLVTGWNALSETDTLPLDFAPTTTAAPLAETLPAPEKIITVSIPTVWSSPNQEDSLDQEAGSAAYIGPVEDPSQLHRTSYAHRLSHKQPATSTPIQAADALSRSWQKVAVIRTPAKPLIIPLFSGHDQMVGNGGSLNAIAEGETALISSSTPPVLDEHDGGGLALHPSNMPSCRSRSFAKTEEICDSGLRGTTARPMKENGTTSTSINMAPEKPAIPTDTPTAPHGPEGRPSTTTTSDTATSAVGTDSSLDQLQRAQLISRQNVGVATGAVSAGIAFFILTFVLHRFVYRWVGRRRTGVIRIGCEPNTNKALRIESRPRRPQNPEVSYFSDGS</sequence>
<dbReference type="EMBL" id="KV878611">
    <property type="protein sequence ID" value="OJJ51943.1"/>
    <property type="molecule type" value="Genomic_DNA"/>
</dbReference>